<evidence type="ECO:0000313" key="5">
    <source>
        <dbReference type="EMBL" id="NYI66456.1"/>
    </source>
</evidence>
<dbReference type="Pfam" id="PF13579">
    <property type="entry name" value="Glyco_trans_4_4"/>
    <property type="match status" value="1"/>
</dbReference>
<dbReference type="InterPro" id="IPR028098">
    <property type="entry name" value="Glyco_trans_4-like_N"/>
</dbReference>
<evidence type="ECO:0000256" key="2">
    <source>
        <dbReference type="ARBA" id="ARBA00022676"/>
    </source>
</evidence>
<dbReference type="GO" id="GO:0016758">
    <property type="term" value="F:hexosyltransferase activity"/>
    <property type="evidence" value="ECO:0007669"/>
    <property type="project" value="TreeGrafter"/>
</dbReference>
<proteinExistence type="predicted"/>
<name>A0A7Z0AC56_9MICO</name>
<reference evidence="5 6" key="1">
    <citation type="submission" date="2020-07" db="EMBL/GenBank/DDBJ databases">
        <title>Sequencing the genomes of 1000 actinobacteria strains.</title>
        <authorList>
            <person name="Klenk H.-P."/>
        </authorList>
    </citation>
    <scope>NUCLEOTIDE SEQUENCE [LARGE SCALE GENOMIC DNA]</scope>
    <source>
        <strain evidence="5 6">DSM 26341</strain>
    </source>
</reference>
<evidence type="ECO:0000313" key="6">
    <source>
        <dbReference type="Proteomes" id="UP000539111"/>
    </source>
</evidence>
<dbReference type="GO" id="GO:1901137">
    <property type="term" value="P:carbohydrate derivative biosynthetic process"/>
    <property type="evidence" value="ECO:0007669"/>
    <property type="project" value="UniProtKB-ARBA"/>
</dbReference>
<dbReference type="AlphaFoldDB" id="A0A7Z0AC56"/>
<dbReference type="CDD" id="cd03794">
    <property type="entry name" value="GT4_WbuB-like"/>
    <property type="match status" value="1"/>
</dbReference>
<keyword evidence="2" id="KW-0328">Glycosyltransferase</keyword>
<protein>
    <recommendedName>
        <fullName evidence="1">D-inositol 3-phosphate glycosyltransferase</fullName>
    </recommendedName>
</protein>
<evidence type="ECO:0000259" key="4">
    <source>
        <dbReference type="Pfam" id="PF13579"/>
    </source>
</evidence>
<dbReference type="Proteomes" id="UP000539111">
    <property type="component" value="Unassembled WGS sequence"/>
</dbReference>
<dbReference type="InterPro" id="IPR050194">
    <property type="entry name" value="Glycosyltransferase_grp1"/>
</dbReference>
<sequence length="411" mass="44316">MKILLVTNYYEPEVGAPQRRWANLAQRFTAAGHQLCVLAPVPHYPSGTASESTLRAHPVGRLKNGNHGETIVRVPFREYSESMASLLLDQGVNSAGSVAQAARWFSGTGRRPDVVIASIPGLPTMLAGQAIARLFRIPLVAEMRDAWPDLISDGGLLRGLMRGVPGAERLEGAMMSFFTWLQRHSSLVVTTTESFAGALRSRGIAQTVAVRNGSEVPAVADHREAPRSPDEFHALYLGTVGRSQDLDTAVRAACRAADLGTPITLRIVGAGASSAELRRLANELNAPVEFSPPVEPEELSRAYAWADTHIVSLRDWPAFGMTVPSKLYEVMGTGHHVSGVLTGEAAQIVNAARAGDVVTPGDHRALGDLWAKLHADRSRLAADRHGRAWIAAHADYDALASRYLNILEELV</sequence>
<comment type="caution">
    <text evidence="5">The sequence shown here is derived from an EMBL/GenBank/DDBJ whole genome shotgun (WGS) entry which is preliminary data.</text>
</comment>
<evidence type="ECO:0000256" key="1">
    <source>
        <dbReference type="ARBA" id="ARBA00021292"/>
    </source>
</evidence>
<keyword evidence="3 5" id="KW-0808">Transferase</keyword>
<dbReference type="PANTHER" id="PTHR45947:SF3">
    <property type="entry name" value="SULFOQUINOVOSYL TRANSFERASE SQD2"/>
    <property type="match status" value="1"/>
</dbReference>
<dbReference type="Gene3D" id="3.40.50.2000">
    <property type="entry name" value="Glycogen Phosphorylase B"/>
    <property type="match status" value="2"/>
</dbReference>
<dbReference type="EMBL" id="JACBZP010000001">
    <property type="protein sequence ID" value="NYI66456.1"/>
    <property type="molecule type" value="Genomic_DNA"/>
</dbReference>
<organism evidence="5 6">
    <name type="scientific">Spelaeicoccus albus</name>
    <dbReference type="NCBI Taxonomy" id="1280376"/>
    <lineage>
        <taxon>Bacteria</taxon>
        <taxon>Bacillati</taxon>
        <taxon>Actinomycetota</taxon>
        <taxon>Actinomycetes</taxon>
        <taxon>Micrococcales</taxon>
        <taxon>Brevibacteriaceae</taxon>
        <taxon>Spelaeicoccus</taxon>
    </lineage>
</organism>
<dbReference type="SUPFAM" id="SSF53756">
    <property type="entry name" value="UDP-Glycosyltransferase/glycogen phosphorylase"/>
    <property type="match status" value="1"/>
</dbReference>
<dbReference type="Pfam" id="PF13692">
    <property type="entry name" value="Glyco_trans_1_4"/>
    <property type="match status" value="1"/>
</dbReference>
<accession>A0A7Z0AC56</accession>
<gene>
    <name evidence="5" type="ORF">BJY26_000762</name>
</gene>
<feature type="domain" description="Glycosyltransferase subfamily 4-like N-terminal" evidence="4">
    <location>
        <begin position="15"/>
        <end position="213"/>
    </location>
</feature>
<dbReference type="RefSeq" id="WP_179425828.1">
    <property type="nucleotide sequence ID" value="NZ_JACBZP010000001.1"/>
</dbReference>
<evidence type="ECO:0000256" key="3">
    <source>
        <dbReference type="ARBA" id="ARBA00022679"/>
    </source>
</evidence>
<dbReference type="PANTHER" id="PTHR45947">
    <property type="entry name" value="SULFOQUINOVOSYL TRANSFERASE SQD2"/>
    <property type="match status" value="1"/>
</dbReference>
<keyword evidence="6" id="KW-1185">Reference proteome</keyword>